<evidence type="ECO:0000313" key="2">
    <source>
        <dbReference type="EMBL" id="PBK85670.1"/>
    </source>
</evidence>
<evidence type="ECO:0000256" key="1">
    <source>
        <dbReference type="SAM" id="Phobius"/>
    </source>
</evidence>
<keyword evidence="1" id="KW-1133">Transmembrane helix</keyword>
<dbReference type="InParanoid" id="A0A2H3CV12"/>
<feature type="transmembrane region" description="Helical" evidence="1">
    <location>
        <begin position="58"/>
        <end position="74"/>
    </location>
</feature>
<protein>
    <submittedName>
        <fullName evidence="2">Uncharacterized protein</fullName>
    </submittedName>
</protein>
<keyword evidence="3" id="KW-1185">Reference proteome</keyword>
<organism evidence="2 3">
    <name type="scientific">Armillaria gallica</name>
    <name type="common">Bulbous honey fungus</name>
    <name type="synonym">Armillaria bulbosa</name>
    <dbReference type="NCBI Taxonomy" id="47427"/>
    <lineage>
        <taxon>Eukaryota</taxon>
        <taxon>Fungi</taxon>
        <taxon>Dikarya</taxon>
        <taxon>Basidiomycota</taxon>
        <taxon>Agaricomycotina</taxon>
        <taxon>Agaricomycetes</taxon>
        <taxon>Agaricomycetidae</taxon>
        <taxon>Agaricales</taxon>
        <taxon>Marasmiineae</taxon>
        <taxon>Physalacriaceae</taxon>
        <taxon>Armillaria</taxon>
    </lineage>
</organism>
<evidence type="ECO:0000313" key="3">
    <source>
        <dbReference type="Proteomes" id="UP000217790"/>
    </source>
</evidence>
<name>A0A2H3CV12_ARMGA</name>
<proteinExistence type="predicted"/>
<dbReference type="EMBL" id="KZ293689">
    <property type="protein sequence ID" value="PBK85670.1"/>
    <property type="molecule type" value="Genomic_DNA"/>
</dbReference>
<keyword evidence="1" id="KW-0472">Membrane</keyword>
<dbReference type="AlphaFoldDB" id="A0A2H3CV12"/>
<accession>A0A2H3CV12</accession>
<gene>
    <name evidence="2" type="ORF">ARMGADRAFT_550045</name>
</gene>
<keyword evidence="1" id="KW-0812">Transmembrane</keyword>
<reference evidence="3" key="1">
    <citation type="journal article" date="2017" name="Nat. Ecol. Evol.">
        <title>Genome expansion and lineage-specific genetic innovations in the forest pathogenic fungi Armillaria.</title>
        <authorList>
            <person name="Sipos G."/>
            <person name="Prasanna A.N."/>
            <person name="Walter M.C."/>
            <person name="O'Connor E."/>
            <person name="Balint B."/>
            <person name="Krizsan K."/>
            <person name="Kiss B."/>
            <person name="Hess J."/>
            <person name="Varga T."/>
            <person name="Slot J."/>
            <person name="Riley R."/>
            <person name="Boka B."/>
            <person name="Rigling D."/>
            <person name="Barry K."/>
            <person name="Lee J."/>
            <person name="Mihaltcheva S."/>
            <person name="LaButti K."/>
            <person name="Lipzen A."/>
            <person name="Waldron R."/>
            <person name="Moloney N.M."/>
            <person name="Sperisen C."/>
            <person name="Kredics L."/>
            <person name="Vagvoelgyi C."/>
            <person name="Patrignani A."/>
            <person name="Fitzpatrick D."/>
            <person name="Nagy I."/>
            <person name="Doyle S."/>
            <person name="Anderson J.B."/>
            <person name="Grigoriev I.V."/>
            <person name="Gueldener U."/>
            <person name="Muensterkoetter M."/>
            <person name="Nagy L.G."/>
        </authorList>
    </citation>
    <scope>NUCLEOTIDE SEQUENCE [LARGE SCALE GENOMIC DNA]</scope>
    <source>
        <strain evidence="3">Ar21-2</strain>
    </source>
</reference>
<dbReference type="Proteomes" id="UP000217790">
    <property type="component" value="Unassembled WGS sequence"/>
</dbReference>
<sequence>MKVSGRRYDQRSSAEQCRTGFNIRNLVLLTYGTSSLRICGVCANPHPCAHLGRICSSWFFRIVFTCVSFVWVVVEELNVI</sequence>